<evidence type="ECO:0000313" key="5">
    <source>
        <dbReference type="Proteomes" id="UP000030745"/>
    </source>
</evidence>
<keyword evidence="1" id="KW-0653">Protein transport</keyword>
<dbReference type="Pfam" id="PF06419">
    <property type="entry name" value="COG6_N"/>
    <property type="match status" value="1"/>
</dbReference>
<accession>A0A067BYB1</accession>
<protein>
    <recommendedName>
        <fullName evidence="1">Conserved oligomeric Golgi complex subunit 6</fullName>
        <shortName evidence="1">COG complex subunit 6</shortName>
    </recommendedName>
    <alternativeName>
        <fullName evidence="1">Component of oligomeric Golgi complex 6</fullName>
    </alternativeName>
</protein>
<evidence type="ECO:0000313" key="4">
    <source>
        <dbReference type="EMBL" id="KDO21835.1"/>
    </source>
</evidence>
<dbReference type="GO" id="GO:0015031">
    <property type="term" value="P:protein transport"/>
    <property type="evidence" value="ECO:0007669"/>
    <property type="project" value="UniProtKB-KW"/>
</dbReference>
<dbReference type="GO" id="GO:0006891">
    <property type="term" value="P:intra-Golgi vesicle-mediated transport"/>
    <property type="evidence" value="ECO:0007669"/>
    <property type="project" value="UniProtKB-UniRule"/>
</dbReference>
<feature type="chain" id="PRO_5001633905" description="Conserved oligomeric Golgi complex subunit 6" evidence="2">
    <location>
        <begin position="24"/>
        <end position="136"/>
    </location>
</feature>
<dbReference type="GO" id="GO:0000139">
    <property type="term" value="C:Golgi membrane"/>
    <property type="evidence" value="ECO:0007669"/>
    <property type="project" value="UniProtKB-SubCell"/>
</dbReference>
<comment type="subunit">
    <text evidence="1">Component of the conserved oligomeric Golgi complex.</text>
</comment>
<keyword evidence="1" id="KW-0333">Golgi apparatus</keyword>
<proteinExistence type="inferred from homology"/>
<comment type="function">
    <text evidence="1">Required for normal Golgi function.</text>
</comment>
<evidence type="ECO:0000256" key="1">
    <source>
        <dbReference type="RuleBase" id="RU365075"/>
    </source>
</evidence>
<dbReference type="KEGG" id="spar:SPRG_12649"/>
<dbReference type="GeneID" id="24134591"/>
<dbReference type="Proteomes" id="UP000030745">
    <property type="component" value="Unassembled WGS sequence"/>
</dbReference>
<dbReference type="STRING" id="695850.A0A067BYB1"/>
<keyword evidence="1" id="KW-0813">Transport</keyword>
<dbReference type="AlphaFoldDB" id="A0A067BYB1"/>
<sequence>MASAKSLLGSLPALVALDVGATTSDVRTSLKSSLDNASLRVAEGLLGEMDAVLASISALKQQAEAMDVTCQHVSAYLDTTERTSNAFVAQAAALTGEQRALQSTPVDVALLDAPALDGNDDAMAVFFDVLTPSTHL</sequence>
<dbReference type="OrthoDB" id="272987at2759"/>
<evidence type="ECO:0000259" key="3">
    <source>
        <dbReference type="Pfam" id="PF06419"/>
    </source>
</evidence>
<keyword evidence="2" id="KW-0732">Signal</keyword>
<keyword evidence="1" id="KW-0472">Membrane</keyword>
<evidence type="ECO:0000256" key="2">
    <source>
        <dbReference type="SAM" id="SignalP"/>
    </source>
</evidence>
<dbReference type="InterPro" id="IPR048368">
    <property type="entry name" value="COG6_N"/>
</dbReference>
<reference evidence="4 5" key="1">
    <citation type="journal article" date="2013" name="PLoS Genet.">
        <title>Distinctive expansion of potential virulence genes in the genome of the oomycete fish pathogen Saprolegnia parasitica.</title>
        <authorList>
            <person name="Jiang R.H."/>
            <person name="de Bruijn I."/>
            <person name="Haas B.J."/>
            <person name="Belmonte R."/>
            <person name="Lobach L."/>
            <person name="Christie J."/>
            <person name="van den Ackerveken G."/>
            <person name="Bottin A."/>
            <person name="Bulone V."/>
            <person name="Diaz-Moreno S.M."/>
            <person name="Dumas B."/>
            <person name="Fan L."/>
            <person name="Gaulin E."/>
            <person name="Govers F."/>
            <person name="Grenville-Briggs L.J."/>
            <person name="Horner N.R."/>
            <person name="Levin J.Z."/>
            <person name="Mammella M."/>
            <person name="Meijer H.J."/>
            <person name="Morris P."/>
            <person name="Nusbaum C."/>
            <person name="Oome S."/>
            <person name="Phillips A.J."/>
            <person name="van Rooyen D."/>
            <person name="Rzeszutek E."/>
            <person name="Saraiva M."/>
            <person name="Secombes C.J."/>
            <person name="Seidl M.F."/>
            <person name="Snel B."/>
            <person name="Stassen J.H."/>
            <person name="Sykes S."/>
            <person name="Tripathy S."/>
            <person name="van den Berg H."/>
            <person name="Vega-Arreguin J.C."/>
            <person name="Wawra S."/>
            <person name="Young S.K."/>
            <person name="Zeng Q."/>
            <person name="Dieguez-Uribeondo J."/>
            <person name="Russ C."/>
            <person name="Tyler B.M."/>
            <person name="van West P."/>
        </authorList>
    </citation>
    <scope>NUCLEOTIDE SEQUENCE [LARGE SCALE GENOMIC DNA]</scope>
    <source>
        <strain evidence="4 5">CBS 223.65</strain>
    </source>
</reference>
<name>A0A067BYB1_SAPPC</name>
<gene>
    <name evidence="4" type="ORF">SPRG_12649</name>
</gene>
<comment type="subcellular location">
    <subcellularLocation>
        <location evidence="1">Golgi apparatus membrane</location>
        <topology evidence="1">Peripheral membrane protein</topology>
    </subcellularLocation>
</comment>
<feature type="domain" description="Conserved oligomeric complex COG6 N-terminal" evidence="3">
    <location>
        <begin position="22"/>
        <end position="102"/>
    </location>
</feature>
<dbReference type="RefSeq" id="XP_012207508.1">
    <property type="nucleotide sequence ID" value="XM_012352118.1"/>
</dbReference>
<dbReference type="EMBL" id="KK583280">
    <property type="protein sequence ID" value="KDO21835.1"/>
    <property type="molecule type" value="Genomic_DNA"/>
</dbReference>
<feature type="signal peptide" evidence="2">
    <location>
        <begin position="1"/>
        <end position="23"/>
    </location>
</feature>
<organism evidence="4 5">
    <name type="scientific">Saprolegnia parasitica (strain CBS 223.65)</name>
    <dbReference type="NCBI Taxonomy" id="695850"/>
    <lineage>
        <taxon>Eukaryota</taxon>
        <taxon>Sar</taxon>
        <taxon>Stramenopiles</taxon>
        <taxon>Oomycota</taxon>
        <taxon>Saprolegniomycetes</taxon>
        <taxon>Saprolegniales</taxon>
        <taxon>Saprolegniaceae</taxon>
        <taxon>Saprolegnia</taxon>
    </lineage>
</organism>
<dbReference type="GO" id="GO:0017119">
    <property type="term" value="C:Golgi transport complex"/>
    <property type="evidence" value="ECO:0007669"/>
    <property type="project" value="UniProtKB-UniRule"/>
</dbReference>
<keyword evidence="5" id="KW-1185">Reference proteome</keyword>
<dbReference type="VEuPathDB" id="FungiDB:SPRG_12649"/>
<comment type="similarity">
    <text evidence="1">Belongs to the COG6 family.</text>
</comment>